<keyword evidence="1" id="KW-0472">Membrane</keyword>
<evidence type="ECO:0000256" key="1">
    <source>
        <dbReference type="SAM" id="Phobius"/>
    </source>
</evidence>
<dbReference type="AlphaFoldDB" id="A0A3B0ZM24"/>
<proteinExistence type="predicted"/>
<gene>
    <name evidence="2" type="ORF">MNBD_GAMMA12-730</name>
</gene>
<sequence length="223" mass="25126">MDGSEVFLFFLFLIVFVFPILLIVLAVNKPRESMMSTGGFMAVLAMPLLTPEQGSLTRDLFTILIGLYGIIMVIALVIFLFKGPKSTSFGEVQLDNIDKYGGRLNFEKGMIIDRIHWDLSLDSRKGLCANNVELNKNYKQGGICQLGSVNFDEITLDETAHYLPAIGYDEIIAGHCYLVKKSDGQNRVKIQITYHDEISKFIHLKWQRMGESSDSVLAIQNEH</sequence>
<organism evidence="2">
    <name type="scientific">hydrothermal vent metagenome</name>
    <dbReference type="NCBI Taxonomy" id="652676"/>
    <lineage>
        <taxon>unclassified sequences</taxon>
        <taxon>metagenomes</taxon>
        <taxon>ecological metagenomes</taxon>
    </lineage>
</organism>
<dbReference type="EMBL" id="UOFL01000222">
    <property type="protein sequence ID" value="VAW81676.1"/>
    <property type="molecule type" value="Genomic_DNA"/>
</dbReference>
<feature type="transmembrane region" description="Helical" evidence="1">
    <location>
        <begin position="61"/>
        <end position="81"/>
    </location>
</feature>
<accession>A0A3B0ZM24</accession>
<feature type="transmembrane region" description="Helical" evidence="1">
    <location>
        <begin position="6"/>
        <end position="26"/>
    </location>
</feature>
<keyword evidence="1" id="KW-0812">Transmembrane</keyword>
<name>A0A3B0ZM24_9ZZZZ</name>
<protein>
    <submittedName>
        <fullName evidence="2">Uncharacterized protein</fullName>
    </submittedName>
</protein>
<evidence type="ECO:0000313" key="2">
    <source>
        <dbReference type="EMBL" id="VAW81676.1"/>
    </source>
</evidence>
<keyword evidence="1" id="KW-1133">Transmembrane helix</keyword>
<reference evidence="2" key="1">
    <citation type="submission" date="2018-06" db="EMBL/GenBank/DDBJ databases">
        <authorList>
            <person name="Zhirakovskaya E."/>
        </authorList>
    </citation>
    <scope>NUCLEOTIDE SEQUENCE</scope>
</reference>